<dbReference type="EnsemblBacteria" id="BAA81539">
    <property type="protein sequence ID" value="BAA81539"/>
    <property type="gene ID" value="APE_2523.1"/>
</dbReference>
<dbReference type="STRING" id="272557.APE_2523.1"/>
<proteinExistence type="predicted"/>
<feature type="transmembrane region" description="Helical" evidence="6">
    <location>
        <begin position="17"/>
        <end position="38"/>
    </location>
</feature>
<accession>Q9Y8W1</accession>
<feature type="transmembrane region" description="Helical" evidence="6">
    <location>
        <begin position="227"/>
        <end position="249"/>
    </location>
</feature>
<dbReference type="PANTHER" id="PTHR30482:SF10">
    <property type="entry name" value="HIGH-AFFINITY BRANCHED-CHAIN AMINO ACID TRANSPORT PROTEIN BRAE"/>
    <property type="match status" value="1"/>
</dbReference>
<dbReference type="GO" id="GO:0015658">
    <property type="term" value="F:branched-chain amino acid transmembrane transporter activity"/>
    <property type="evidence" value="ECO:0007669"/>
    <property type="project" value="InterPro"/>
</dbReference>
<keyword evidence="2" id="KW-1003">Cell membrane</keyword>
<dbReference type="AlphaFoldDB" id="Q9Y8W1"/>
<gene>
    <name evidence="7" type="primary">livM</name>
    <name evidence="7" type="ordered locus">APE_2523.1</name>
</gene>
<reference evidence="7 8" key="1">
    <citation type="journal article" date="1999" name="DNA Res.">
        <title>Complete genome sequence of an aerobic hyper-thermophilic crenarchaeon, Aeropyrum pernix K1.</title>
        <authorList>
            <person name="Kawarabayasi Y."/>
            <person name="Hino Y."/>
            <person name="Horikawa H."/>
            <person name="Yamazaki S."/>
            <person name="Haikawa Y."/>
            <person name="Jin-no K."/>
            <person name="Takahashi M."/>
            <person name="Sekine M."/>
            <person name="Baba S."/>
            <person name="Ankai A."/>
            <person name="Kosugi H."/>
            <person name="Hosoyama A."/>
            <person name="Fukui S."/>
            <person name="Nagai Y."/>
            <person name="Nishijima K."/>
            <person name="Nakazawa H."/>
            <person name="Takamiya M."/>
            <person name="Masuda S."/>
            <person name="Funahashi T."/>
            <person name="Tanaka T."/>
            <person name="Kudoh Y."/>
            <person name="Yamazaki J."/>
            <person name="Kushida N."/>
            <person name="Oguchi A."/>
            <person name="Aoki K."/>
            <person name="Kubota K."/>
            <person name="Nakamura Y."/>
            <person name="Nomura N."/>
            <person name="Sako Y."/>
            <person name="Kikuchi H."/>
        </authorList>
    </citation>
    <scope>NUCLEOTIDE SEQUENCE [LARGE SCALE GENOMIC DNA]</scope>
    <source>
        <strain evidence="8">ATCC 700893 / DSM 11879 / JCM 9820 / NBRC 100138 / K1</strain>
    </source>
</reference>
<evidence type="ECO:0000256" key="1">
    <source>
        <dbReference type="ARBA" id="ARBA00004651"/>
    </source>
</evidence>
<dbReference type="InterPro" id="IPR001851">
    <property type="entry name" value="ABC_transp_permease"/>
</dbReference>
<organism evidence="7 8">
    <name type="scientific">Aeropyrum pernix (strain ATCC 700893 / DSM 11879 / JCM 9820 / NBRC 100138 / K1)</name>
    <dbReference type="NCBI Taxonomy" id="272557"/>
    <lineage>
        <taxon>Archaea</taxon>
        <taxon>Thermoproteota</taxon>
        <taxon>Thermoprotei</taxon>
        <taxon>Desulfurococcales</taxon>
        <taxon>Desulfurococcaceae</taxon>
        <taxon>Aeropyrum</taxon>
    </lineage>
</organism>
<feature type="transmembrane region" description="Helical" evidence="6">
    <location>
        <begin position="277"/>
        <end position="303"/>
    </location>
</feature>
<feature type="transmembrane region" description="Helical" evidence="6">
    <location>
        <begin position="72"/>
        <end position="94"/>
    </location>
</feature>
<dbReference type="PIR" id="C72485">
    <property type="entry name" value="C72485"/>
</dbReference>
<keyword evidence="4 6" id="KW-1133">Transmembrane helix</keyword>
<evidence type="ECO:0000256" key="3">
    <source>
        <dbReference type="ARBA" id="ARBA00022692"/>
    </source>
</evidence>
<protein>
    <submittedName>
        <fullName evidence="7">Branched-chain amino acid ABC transporter, permease protein</fullName>
    </submittedName>
</protein>
<evidence type="ECO:0000256" key="2">
    <source>
        <dbReference type="ARBA" id="ARBA00022475"/>
    </source>
</evidence>
<keyword evidence="8" id="KW-1185">Reference proteome</keyword>
<feature type="transmembrane region" description="Helical" evidence="6">
    <location>
        <begin position="197"/>
        <end position="215"/>
    </location>
</feature>
<dbReference type="KEGG" id="ape:APE_2523.1"/>
<keyword evidence="3 6" id="KW-0812">Transmembrane</keyword>
<dbReference type="Pfam" id="PF02653">
    <property type="entry name" value="BPD_transp_2"/>
    <property type="match status" value="1"/>
</dbReference>
<dbReference type="CDD" id="cd06581">
    <property type="entry name" value="TM_PBP1_LivM_like"/>
    <property type="match status" value="1"/>
</dbReference>
<dbReference type="eggNOG" id="arCOG01274">
    <property type="taxonomic scope" value="Archaea"/>
</dbReference>
<evidence type="ECO:0000256" key="6">
    <source>
        <dbReference type="SAM" id="Phobius"/>
    </source>
</evidence>
<evidence type="ECO:0000256" key="5">
    <source>
        <dbReference type="ARBA" id="ARBA00023136"/>
    </source>
</evidence>
<comment type="subcellular location">
    <subcellularLocation>
        <location evidence="1">Cell membrane</location>
        <topology evidence="1">Multi-pass membrane protein</topology>
    </subcellularLocation>
</comment>
<feature type="transmembrane region" description="Helical" evidence="6">
    <location>
        <begin position="100"/>
        <end position="116"/>
    </location>
</feature>
<dbReference type="InterPro" id="IPR043428">
    <property type="entry name" value="LivM-like"/>
</dbReference>
<evidence type="ECO:0000313" key="7">
    <source>
        <dbReference type="EMBL" id="BAA81539.2"/>
    </source>
</evidence>
<feature type="transmembrane region" description="Helical" evidence="6">
    <location>
        <begin position="137"/>
        <end position="164"/>
    </location>
</feature>
<dbReference type="Proteomes" id="UP000002518">
    <property type="component" value="Chromosome"/>
</dbReference>
<evidence type="ECO:0000313" key="8">
    <source>
        <dbReference type="Proteomes" id="UP000002518"/>
    </source>
</evidence>
<name>Q9Y8W1_AERPE</name>
<keyword evidence="5 6" id="KW-0472">Membrane</keyword>
<dbReference type="GO" id="GO:0005886">
    <property type="term" value="C:plasma membrane"/>
    <property type="evidence" value="ECO:0007669"/>
    <property type="project" value="UniProtKB-SubCell"/>
</dbReference>
<evidence type="ECO:0000256" key="4">
    <source>
        <dbReference type="ARBA" id="ARBA00022989"/>
    </source>
</evidence>
<feature type="transmembrane region" description="Helical" evidence="6">
    <location>
        <begin position="44"/>
        <end position="65"/>
    </location>
</feature>
<dbReference type="PANTHER" id="PTHR30482">
    <property type="entry name" value="HIGH-AFFINITY BRANCHED-CHAIN AMINO ACID TRANSPORT SYSTEM PERMEASE"/>
    <property type="match status" value="1"/>
</dbReference>
<sequence>MILAVAPVLLDLAGKPFYVNMIFLSLMYGISAMAWNLLMGYTGLFSLGHAVFFGVGGYTVIVLALRYNVTPWIGLPVAGLTAAMLAAALSPPLLRLRSHWFTLATIALGEIFRLSFAHWDYVGASAGLQMPISERSIYYVQFAGATVYSYIAMAILAVELLFLWKIINSKTGFYMQTIREDELVAQTLGINTFNYKALSLVISAFFTGLAGGLYAMRFRYVDPFAVFDLITISTYIAIAGIIGGIYTFLGPQVGSFIFVPISEYVRANIVQAFPRVYGLHVAVLGVILLLISLFAPEGVLGYIRRRWKR</sequence>
<dbReference type="PATRIC" id="fig|272557.25.peg.1677"/>
<dbReference type="EMBL" id="BA000002">
    <property type="protein sequence ID" value="BAA81539.2"/>
    <property type="molecule type" value="Genomic_DNA"/>
</dbReference>